<dbReference type="InterPro" id="IPR005758">
    <property type="entry name" value="UDP-N-AcMur_Ala_ligase_MurC"/>
</dbReference>
<dbReference type="SUPFAM" id="SSF51984">
    <property type="entry name" value="MurCD N-terminal domain"/>
    <property type="match status" value="1"/>
</dbReference>
<dbReference type="Pfam" id="PF08245">
    <property type="entry name" value="Mur_ligase_M"/>
    <property type="match status" value="1"/>
</dbReference>
<dbReference type="GO" id="GO:0009252">
    <property type="term" value="P:peptidoglycan biosynthetic process"/>
    <property type="evidence" value="ECO:0007669"/>
    <property type="project" value="UniProtKB-UniRule"/>
</dbReference>
<keyword evidence="7 14" id="KW-0547">Nucleotide-binding</keyword>
<evidence type="ECO:0000256" key="2">
    <source>
        <dbReference type="ARBA" id="ARBA00004752"/>
    </source>
</evidence>
<keyword evidence="9 14" id="KW-0133">Cell shape</keyword>
<protein>
    <recommendedName>
        <fullName evidence="3 14">UDP-N-acetylmuramate--L-alanine ligase</fullName>
        <ecNumber evidence="3 14">6.3.2.8</ecNumber>
    </recommendedName>
    <alternativeName>
        <fullName evidence="14">UDP-N-acetylmuramoyl-L-alanine synthetase</fullName>
    </alternativeName>
</protein>
<accession>A0A1Y6B471</accession>
<proteinExistence type="inferred from homology"/>
<keyword evidence="12 14" id="KW-0961">Cell wall biogenesis/degradation</keyword>
<evidence type="ECO:0000256" key="1">
    <source>
        <dbReference type="ARBA" id="ARBA00004496"/>
    </source>
</evidence>
<dbReference type="InterPro" id="IPR000713">
    <property type="entry name" value="Mur_ligase_N"/>
</dbReference>
<dbReference type="GO" id="GO:0008360">
    <property type="term" value="P:regulation of cell shape"/>
    <property type="evidence" value="ECO:0007669"/>
    <property type="project" value="UniProtKB-KW"/>
</dbReference>
<evidence type="ECO:0000256" key="8">
    <source>
        <dbReference type="ARBA" id="ARBA00022840"/>
    </source>
</evidence>
<evidence type="ECO:0000256" key="13">
    <source>
        <dbReference type="ARBA" id="ARBA00047833"/>
    </source>
</evidence>
<feature type="domain" description="Mur ligase N-terminal catalytic" evidence="15">
    <location>
        <begin position="8"/>
        <end position="103"/>
    </location>
</feature>
<dbReference type="Pfam" id="PF01225">
    <property type="entry name" value="Mur_ligase"/>
    <property type="match status" value="1"/>
</dbReference>
<dbReference type="InterPro" id="IPR036615">
    <property type="entry name" value="Mur_ligase_C_dom_sf"/>
</dbReference>
<dbReference type="Gene3D" id="3.40.50.720">
    <property type="entry name" value="NAD(P)-binding Rossmann-like Domain"/>
    <property type="match status" value="1"/>
</dbReference>
<evidence type="ECO:0000256" key="5">
    <source>
        <dbReference type="ARBA" id="ARBA00022598"/>
    </source>
</evidence>
<evidence type="ECO:0000256" key="9">
    <source>
        <dbReference type="ARBA" id="ARBA00022960"/>
    </source>
</evidence>
<dbReference type="HAMAP" id="MF_00046">
    <property type="entry name" value="MurC"/>
    <property type="match status" value="1"/>
</dbReference>
<dbReference type="NCBIfam" id="TIGR01082">
    <property type="entry name" value="murC"/>
    <property type="match status" value="1"/>
</dbReference>
<keyword evidence="11 14" id="KW-0131">Cell cycle</keyword>
<name>A0A1Y6B471_9BACT</name>
<dbReference type="GO" id="GO:0005737">
    <property type="term" value="C:cytoplasm"/>
    <property type="evidence" value="ECO:0007669"/>
    <property type="project" value="UniProtKB-SubCell"/>
</dbReference>
<feature type="domain" description="Mur ligase C-terminal" evidence="16">
    <location>
        <begin position="312"/>
        <end position="420"/>
    </location>
</feature>
<comment type="pathway">
    <text evidence="2 14">Cell wall biogenesis; peptidoglycan biosynthesis.</text>
</comment>
<evidence type="ECO:0000259" key="15">
    <source>
        <dbReference type="Pfam" id="PF01225"/>
    </source>
</evidence>
<comment type="similarity">
    <text evidence="14">Belongs to the MurCDEF family.</text>
</comment>
<dbReference type="GO" id="GO:0005524">
    <property type="term" value="F:ATP binding"/>
    <property type="evidence" value="ECO:0007669"/>
    <property type="project" value="UniProtKB-UniRule"/>
</dbReference>
<reference evidence="19" key="1">
    <citation type="submission" date="2017-04" db="EMBL/GenBank/DDBJ databases">
        <authorList>
            <person name="Varghese N."/>
            <person name="Submissions S."/>
        </authorList>
    </citation>
    <scope>NUCLEOTIDE SEQUENCE [LARGE SCALE GENOMIC DNA]</scope>
    <source>
        <strain evidence="19">RKEM611</strain>
    </source>
</reference>
<gene>
    <name evidence="14" type="primary">murC</name>
    <name evidence="18" type="ORF">SAMN06296036_101418</name>
</gene>
<keyword evidence="10 14" id="KW-0573">Peptidoglycan synthesis</keyword>
<feature type="domain" description="Mur ligase central" evidence="17">
    <location>
        <begin position="111"/>
        <end position="289"/>
    </location>
</feature>
<dbReference type="Proteomes" id="UP000192907">
    <property type="component" value="Unassembled WGS sequence"/>
</dbReference>
<dbReference type="InterPro" id="IPR036565">
    <property type="entry name" value="Mur-like_cat_sf"/>
</dbReference>
<comment type="catalytic activity">
    <reaction evidence="13 14">
        <text>UDP-N-acetyl-alpha-D-muramate + L-alanine + ATP = UDP-N-acetyl-alpha-D-muramoyl-L-alanine + ADP + phosphate + H(+)</text>
        <dbReference type="Rhea" id="RHEA:23372"/>
        <dbReference type="ChEBI" id="CHEBI:15378"/>
        <dbReference type="ChEBI" id="CHEBI:30616"/>
        <dbReference type="ChEBI" id="CHEBI:43474"/>
        <dbReference type="ChEBI" id="CHEBI:57972"/>
        <dbReference type="ChEBI" id="CHEBI:70757"/>
        <dbReference type="ChEBI" id="CHEBI:83898"/>
        <dbReference type="ChEBI" id="CHEBI:456216"/>
        <dbReference type="EC" id="6.3.2.8"/>
    </reaction>
</comment>
<dbReference type="GO" id="GO:0051301">
    <property type="term" value="P:cell division"/>
    <property type="evidence" value="ECO:0007669"/>
    <property type="project" value="UniProtKB-KW"/>
</dbReference>
<dbReference type="STRING" id="1513793.SAMN06296036_101418"/>
<evidence type="ECO:0000259" key="16">
    <source>
        <dbReference type="Pfam" id="PF02875"/>
    </source>
</evidence>
<keyword evidence="6 14" id="KW-0132">Cell division</keyword>
<evidence type="ECO:0000256" key="12">
    <source>
        <dbReference type="ARBA" id="ARBA00023316"/>
    </source>
</evidence>
<evidence type="ECO:0000259" key="17">
    <source>
        <dbReference type="Pfam" id="PF08245"/>
    </source>
</evidence>
<organism evidence="18 19">
    <name type="scientific">Pseudobacteriovorax antillogorgiicola</name>
    <dbReference type="NCBI Taxonomy" id="1513793"/>
    <lineage>
        <taxon>Bacteria</taxon>
        <taxon>Pseudomonadati</taxon>
        <taxon>Bdellovibrionota</taxon>
        <taxon>Oligoflexia</taxon>
        <taxon>Oligoflexales</taxon>
        <taxon>Pseudobacteriovoracaceae</taxon>
        <taxon>Pseudobacteriovorax</taxon>
    </lineage>
</organism>
<evidence type="ECO:0000256" key="4">
    <source>
        <dbReference type="ARBA" id="ARBA00022490"/>
    </source>
</evidence>
<dbReference type="AlphaFoldDB" id="A0A1Y6B471"/>
<dbReference type="Pfam" id="PF02875">
    <property type="entry name" value="Mur_ligase_C"/>
    <property type="match status" value="1"/>
</dbReference>
<dbReference type="GO" id="GO:0008763">
    <property type="term" value="F:UDP-N-acetylmuramate-L-alanine ligase activity"/>
    <property type="evidence" value="ECO:0007669"/>
    <property type="project" value="UniProtKB-UniRule"/>
</dbReference>
<comment type="function">
    <text evidence="14">Cell wall formation.</text>
</comment>
<evidence type="ECO:0000313" key="19">
    <source>
        <dbReference type="Proteomes" id="UP000192907"/>
    </source>
</evidence>
<dbReference type="PANTHER" id="PTHR43445">
    <property type="entry name" value="UDP-N-ACETYLMURAMATE--L-ALANINE LIGASE-RELATED"/>
    <property type="match status" value="1"/>
</dbReference>
<dbReference type="GO" id="GO:0071555">
    <property type="term" value="P:cell wall organization"/>
    <property type="evidence" value="ECO:0007669"/>
    <property type="project" value="UniProtKB-KW"/>
</dbReference>
<evidence type="ECO:0000313" key="18">
    <source>
        <dbReference type="EMBL" id="SME91057.1"/>
    </source>
</evidence>
<dbReference type="PANTHER" id="PTHR43445:SF3">
    <property type="entry name" value="UDP-N-ACETYLMURAMATE--L-ALANINE LIGASE"/>
    <property type="match status" value="1"/>
</dbReference>
<evidence type="ECO:0000256" key="7">
    <source>
        <dbReference type="ARBA" id="ARBA00022741"/>
    </source>
</evidence>
<keyword evidence="19" id="KW-1185">Reference proteome</keyword>
<dbReference type="SUPFAM" id="SSF53244">
    <property type="entry name" value="MurD-like peptide ligases, peptide-binding domain"/>
    <property type="match status" value="1"/>
</dbReference>
<sequence>MSDNNQRHFHLIGIGGSGMTPLAEIASFRGYKISGSDQKINSNCERLIASGIQIFKGHEASNLDSQAIVVYSSAIRQDNPELVQAKNSGQTLWHRSQLLEFLIGDQKLIGVSGTHGKTSTTAMIAHILDQCGCQPTAFIGGEVGGRKSYSYTGHGEYFVAELDESDGSFLRFSPFVSVINNIDLDHLDFYKNLEEIKAAFHKFAKQTDPDGAIVLNWDNGHCQELGHEIDLNHRLSFGRRIGCDVRGISFTTKQDASFFKAVVERDLVEGTTPLIGQHNFQNILCALSVVRALEIPIEEAVTALASFPGVKRRLNRLYNSKSIKILDDYAHNPGKIKACIEAVREAYPDHWNTVVFQPHRYSRMKTMYNEFVDSFKDADTLVLLPIFSAGEEDCGSYSPQQFANDIEQQCDTKVVVFDRFPNPEMLLSLVETKDRSVLLSVGAGNVYQASNDLRDFINGQDQKET</sequence>
<evidence type="ECO:0000256" key="6">
    <source>
        <dbReference type="ARBA" id="ARBA00022618"/>
    </source>
</evidence>
<evidence type="ECO:0000256" key="3">
    <source>
        <dbReference type="ARBA" id="ARBA00012211"/>
    </source>
</evidence>
<comment type="subcellular location">
    <subcellularLocation>
        <location evidence="1 14">Cytoplasm</location>
    </subcellularLocation>
</comment>
<dbReference type="UniPathway" id="UPA00219"/>
<keyword evidence="8 14" id="KW-0067">ATP-binding</keyword>
<dbReference type="InterPro" id="IPR004101">
    <property type="entry name" value="Mur_ligase_C"/>
</dbReference>
<dbReference type="RefSeq" id="WP_159455081.1">
    <property type="nucleotide sequence ID" value="NZ_FWZT01000001.1"/>
</dbReference>
<dbReference type="InterPro" id="IPR050061">
    <property type="entry name" value="MurCDEF_pg_biosynth"/>
</dbReference>
<evidence type="ECO:0000256" key="14">
    <source>
        <dbReference type="HAMAP-Rule" id="MF_00046"/>
    </source>
</evidence>
<keyword evidence="5 14" id="KW-0436">Ligase</keyword>
<feature type="binding site" evidence="14">
    <location>
        <begin position="113"/>
        <end position="119"/>
    </location>
    <ligand>
        <name>ATP</name>
        <dbReference type="ChEBI" id="CHEBI:30616"/>
    </ligand>
</feature>
<dbReference type="EMBL" id="FWZT01000001">
    <property type="protein sequence ID" value="SME91057.1"/>
    <property type="molecule type" value="Genomic_DNA"/>
</dbReference>
<evidence type="ECO:0000256" key="10">
    <source>
        <dbReference type="ARBA" id="ARBA00022984"/>
    </source>
</evidence>
<dbReference type="InterPro" id="IPR013221">
    <property type="entry name" value="Mur_ligase_cen"/>
</dbReference>
<dbReference type="Gene3D" id="3.40.1190.10">
    <property type="entry name" value="Mur-like, catalytic domain"/>
    <property type="match status" value="1"/>
</dbReference>
<dbReference type="EC" id="6.3.2.8" evidence="3 14"/>
<dbReference type="SUPFAM" id="SSF53623">
    <property type="entry name" value="MurD-like peptide ligases, catalytic domain"/>
    <property type="match status" value="1"/>
</dbReference>
<keyword evidence="4 14" id="KW-0963">Cytoplasm</keyword>
<evidence type="ECO:0000256" key="11">
    <source>
        <dbReference type="ARBA" id="ARBA00023306"/>
    </source>
</evidence>
<dbReference type="Gene3D" id="3.90.190.20">
    <property type="entry name" value="Mur ligase, C-terminal domain"/>
    <property type="match status" value="1"/>
</dbReference>